<dbReference type="PANTHER" id="PTHR22777">
    <property type="entry name" value="HEMOLYSIN-RELATED"/>
    <property type="match status" value="1"/>
</dbReference>
<evidence type="ECO:0000313" key="14">
    <source>
        <dbReference type="EMBL" id="QUL98837.1"/>
    </source>
</evidence>
<evidence type="ECO:0000256" key="4">
    <source>
        <dbReference type="ARBA" id="ARBA00022692"/>
    </source>
</evidence>
<dbReference type="FunFam" id="3.10.580.10:FF:000002">
    <property type="entry name" value="Magnesium/cobalt efflux protein CorC"/>
    <property type="match status" value="1"/>
</dbReference>
<dbReference type="PANTHER" id="PTHR22777:SF32">
    <property type="entry name" value="UPF0053 INNER MEMBRANE PROTEIN YFJD"/>
    <property type="match status" value="1"/>
</dbReference>
<dbReference type="GO" id="GO:0005886">
    <property type="term" value="C:plasma membrane"/>
    <property type="evidence" value="ECO:0007669"/>
    <property type="project" value="UniProtKB-SubCell"/>
</dbReference>
<dbReference type="SUPFAM" id="SSF56176">
    <property type="entry name" value="FAD-binding/transporter-associated domain-like"/>
    <property type="match status" value="1"/>
</dbReference>
<sequence>MDDPGGSTYVAAFVCLFLSAFFSGSESALFSADEVKLKSNYANHKALKKVLSLKESSGRVLSSILLGNTLVNVLFSSLIASIVYFRLRVSHSVAEMVATLTATVLVLIFGEITPKLLSSASPERASLRLAPWLCFLKSVMGPFSWLLEKLAFGFIRFLPYGERESSELVEARILGALDFGETSGAIRSDEKEMIHGVIEAQELEAKDIMIPRPKMIVLQEDKSSLEMLKLMLRYGYSRIPVYSDSRDNITGVVTFKDLATFIGERPNDWEARLAEIPSRSFATPPYFVPETKNVSDLFHEMKSKGVYMAIVVDEFDGVSGLVTLEDLMEEIVGDIHDEYDSLEQDFRRLGEDSWEVAGSMSLAELEDATGISIEVPDCDSVAGLVMKCLDRVPEPGDAFCLIEPKVCLEVQAVRGPKIEKVLIQKIEGETEE</sequence>
<dbReference type="Pfam" id="PF00571">
    <property type="entry name" value="CBS"/>
    <property type="match status" value="2"/>
</dbReference>
<dbReference type="InterPro" id="IPR005170">
    <property type="entry name" value="Transptr-assoc_dom"/>
</dbReference>
<evidence type="ECO:0000256" key="6">
    <source>
        <dbReference type="ARBA" id="ARBA00022989"/>
    </source>
</evidence>
<comment type="subcellular location">
    <subcellularLocation>
        <location evidence="1">Cell membrane</location>
        <topology evidence="1">Multi-pass membrane protein</topology>
    </subcellularLocation>
</comment>
<feature type="transmembrane region" description="Helical" evidence="11">
    <location>
        <begin position="129"/>
        <end position="147"/>
    </location>
</feature>
<evidence type="ECO:0000256" key="11">
    <source>
        <dbReference type="SAM" id="Phobius"/>
    </source>
</evidence>
<evidence type="ECO:0000256" key="10">
    <source>
        <dbReference type="PROSITE-ProRule" id="PRU01193"/>
    </source>
</evidence>
<evidence type="ECO:0000256" key="8">
    <source>
        <dbReference type="ARBA" id="ARBA00023136"/>
    </source>
</evidence>
<dbReference type="GO" id="GO:0050660">
    <property type="term" value="F:flavin adenine dinucleotide binding"/>
    <property type="evidence" value="ECO:0007669"/>
    <property type="project" value="InterPro"/>
</dbReference>
<keyword evidence="4 10" id="KW-0812">Transmembrane</keyword>
<reference evidence="14" key="1">
    <citation type="submission" date="2020-10" db="EMBL/GenBank/DDBJ databases">
        <authorList>
            <person name="Kadnikov V."/>
            <person name="Beletsky A.V."/>
            <person name="Mardanov A.V."/>
            <person name="Karnachuk O.V."/>
            <person name="Ravin N.V."/>
        </authorList>
    </citation>
    <scope>NUCLEOTIDE SEQUENCE</scope>
    <source>
        <strain evidence="14">Bu02</strain>
    </source>
</reference>
<feature type="domain" description="CNNM transmembrane" evidence="13">
    <location>
        <begin position="1"/>
        <end position="190"/>
    </location>
</feature>
<dbReference type="AlphaFoldDB" id="A0AAT9LE47"/>
<evidence type="ECO:0000256" key="7">
    <source>
        <dbReference type="ARBA" id="ARBA00023122"/>
    </source>
</evidence>
<evidence type="ECO:0000259" key="12">
    <source>
        <dbReference type="PROSITE" id="PS51371"/>
    </source>
</evidence>
<evidence type="ECO:0000256" key="9">
    <source>
        <dbReference type="PROSITE-ProRule" id="PRU00703"/>
    </source>
</evidence>
<keyword evidence="7 9" id="KW-0129">CBS domain</keyword>
<name>A0AAT9LE47_9FIRM</name>
<dbReference type="KEGG" id="fcz:IMF26_01795"/>
<organism evidence="14">
    <name type="scientific">Candidatus Fermentithermobacillus carboniphilus</name>
    <dbReference type="NCBI Taxonomy" id="3085328"/>
    <lineage>
        <taxon>Bacteria</taxon>
        <taxon>Bacillati</taxon>
        <taxon>Bacillota</taxon>
        <taxon>Candidatus Fermentithermobacillia</taxon>
        <taxon>Candidatus Fermentithermobacillales</taxon>
        <taxon>Candidatus Fermentithermobacillaceae</taxon>
        <taxon>Candidatus Fermentithermobacillus</taxon>
    </lineage>
</organism>
<dbReference type="SMART" id="SM01091">
    <property type="entry name" value="CorC_HlyC"/>
    <property type="match status" value="1"/>
</dbReference>
<keyword evidence="6 10" id="KW-1133">Transmembrane helix</keyword>
<dbReference type="CDD" id="cd04590">
    <property type="entry name" value="CBS_pair_CorC_HlyC_assoc"/>
    <property type="match status" value="1"/>
</dbReference>
<evidence type="ECO:0000259" key="13">
    <source>
        <dbReference type="PROSITE" id="PS51846"/>
    </source>
</evidence>
<dbReference type="SMART" id="SM00116">
    <property type="entry name" value="CBS"/>
    <property type="match status" value="2"/>
</dbReference>
<dbReference type="Gene3D" id="3.10.580.10">
    <property type="entry name" value="CBS-domain"/>
    <property type="match status" value="1"/>
</dbReference>
<comment type="similarity">
    <text evidence="2">Belongs to the UPF0053 family.</text>
</comment>
<dbReference type="InterPro" id="IPR002550">
    <property type="entry name" value="CNNM"/>
</dbReference>
<feature type="domain" description="CBS" evidence="12">
    <location>
        <begin position="281"/>
        <end position="338"/>
    </location>
</feature>
<dbReference type="Gene3D" id="3.30.465.10">
    <property type="match status" value="1"/>
</dbReference>
<dbReference type="EMBL" id="CP062796">
    <property type="protein sequence ID" value="QUL98837.1"/>
    <property type="molecule type" value="Genomic_DNA"/>
</dbReference>
<evidence type="ECO:0000256" key="5">
    <source>
        <dbReference type="ARBA" id="ARBA00022737"/>
    </source>
</evidence>
<dbReference type="InterPro" id="IPR036318">
    <property type="entry name" value="FAD-bd_PCMH-like_sf"/>
</dbReference>
<dbReference type="InterPro" id="IPR000644">
    <property type="entry name" value="CBS_dom"/>
</dbReference>
<dbReference type="InterPro" id="IPR016169">
    <property type="entry name" value="FAD-bd_PCMH_sub2"/>
</dbReference>
<keyword evidence="5" id="KW-0677">Repeat</keyword>
<proteinExistence type="inferred from homology"/>
<dbReference type="Pfam" id="PF03471">
    <property type="entry name" value="CorC_HlyC"/>
    <property type="match status" value="1"/>
</dbReference>
<keyword evidence="8 10" id="KW-0472">Membrane</keyword>
<feature type="transmembrane region" description="Helical" evidence="11">
    <location>
        <begin position="60"/>
        <end position="85"/>
    </location>
</feature>
<protein>
    <submittedName>
        <fullName evidence="14">HlyC/CorC family transporter</fullName>
    </submittedName>
</protein>
<feature type="domain" description="CBS" evidence="12">
    <location>
        <begin position="209"/>
        <end position="269"/>
    </location>
</feature>
<dbReference type="Pfam" id="PF01595">
    <property type="entry name" value="CNNM"/>
    <property type="match status" value="1"/>
</dbReference>
<evidence type="ECO:0000256" key="3">
    <source>
        <dbReference type="ARBA" id="ARBA00022475"/>
    </source>
</evidence>
<accession>A0AAT9LE47</accession>
<dbReference type="InterPro" id="IPR046342">
    <property type="entry name" value="CBS_dom_sf"/>
</dbReference>
<dbReference type="PROSITE" id="PS51846">
    <property type="entry name" value="CNNM"/>
    <property type="match status" value="1"/>
</dbReference>
<keyword evidence="3" id="KW-1003">Cell membrane</keyword>
<reference evidence="14" key="2">
    <citation type="journal article" date="2023" name="Biology">
        <title>Prokaryotic Life Associated with Coal-Fire Gas Vents Revealed by Metagenomics.</title>
        <authorList>
            <person name="Kadnikov V.V."/>
            <person name="Mardanov A.V."/>
            <person name="Beletsky A.V."/>
            <person name="Karnachuk O.V."/>
            <person name="Ravin N.V."/>
        </authorList>
    </citation>
    <scope>NUCLEOTIDE SEQUENCE</scope>
    <source>
        <strain evidence="14">Bu02</strain>
    </source>
</reference>
<gene>
    <name evidence="14" type="ORF">IMF26_01795</name>
</gene>
<dbReference type="SUPFAM" id="SSF54631">
    <property type="entry name" value="CBS-domain pair"/>
    <property type="match status" value="1"/>
</dbReference>
<dbReference type="InterPro" id="IPR044751">
    <property type="entry name" value="Ion_transp-like_CBS"/>
</dbReference>
<dbReference type="PROSITE" id="PS51371">
    <property type="entry name" value="CBS"/>
    <property type="match status" value="2"/>
</dbReference>
<feature type="transmembrane region" description="Helical" evidence="11">
    <location>
        <begin position="97"/>
        <end position="117"/>
    </location>
</feature>
<evidence type="ECO:0000256" key="2">
    <source>
        <dbReference type="ARBA" id="ARBA00006337"/>
    </source>
</evidence>
<evidence type="ECO:0000256" key="1">
    <source>
        <dbReference type="ARBA" id="ARBA00004651"/>
    </source>
</evidence>